<dbReference type="Gene3D" id="1.10.10.10">
    <property type="entry name" value="Winged helix-like DNA-binding domain superfamily/Winged helix DNA-binding domain"/>
    <property type="match status" value="1"/>
</dbReference>
<proteinExistence type="inferred from homology"/>
<dbReference type="EMBL" id="AYYI01000051">
    <property type="protein sequence ID" value="KRM97039.1"/>
    <property type="molecule type" value="Genomic_DNA"/>
</dbReference>
<dbReference type="Gene3D" id="1.10.1740.10">
    <property type="match status" value="1"/>
</dbReference>
<dbReference type="Pfam" id="PF08281">
    <property type="entry name" value="Sigma70_r4_2"/>
    <property type="match status" value="1"/>
</dbReference>
<keyword evidence="2" id="KW-0805">Transcription regulation</keyword>
<dbReference type="InterPro" id="IPR014284">
    <property type="entry name" value="RNA_pol_sigma-70_dom"/>
</dbReference>
<dbReference type="Proteomes" id="UP000051638">
    <property type="component" value="Unassembled WGS sequence"/>
</dbReference>
<dbReference type="SUPFAM" id="SSF88946">
    <property type="entry name" value="Sigma2 domain of RNA polymerase sigma factors"/>
    <property type="match status" value="1"/>
</dbReference>
<dbReference type="InterPro" id="IPR013324">
    <property type="entry name" value="RNA_pol_sigma_r3/r4-like"/>
</dbReference>
<comment type="similarity">
    <text evidence="1">Belongs to the sigma-70 factor family. ECF subfamily.</text>
</comment>
<accession>A0A0R2CYG0</accession>
<evidence type="ECO:0000313" key="8">
    <source>
        <dbReference type="Proteomes" id="UP000051638"/>
    </source>
</evidence>
<gene>
    <name evidence="7" type="ORF">FC24_GL001847</name>
</gene>
<dbReference type="GO" id="GO:0003677">
    <property type="term" value="F:DNA binding"/>
    <property type="evidence" value="ECO:0007669"/>
    <property type="project" value="InterPro"/>
</dbReference>
<feature type="domain" description="RNA polymerase sigma-70 region 2" evidence="5">
    <location>
        <begin position="23"/>
        <end position="90"/>
    </location>
</feature>
<evidence type="ECO:0000256" key="1">
    <source>
        <dbReference type="ARBA" id="ARBA00010641"/>
    </source>
</evidence>
<dbReference type="InterPro" id="IPR007627">
    <property type="entry name" value="RNA_pol_sigma70_r2"/>
</dbReference>
<evidence type="ECO:0000259" key="5">
    <source>
        <dbReference type="Pfam" id="PF04542"/>
    </source>
</evidence>
<evidence type="ECO:0000259" key="6">
    <source>
        <dbReference type="Pfam" id="PF08281"/>
    </source>
</evidence>
<reference evidence="7 8" key="1">
    <citation type="journal article" date="2015" name="Genome Announc.">
        <title>Expanding the biotechnology potential of lactobacilli through comparative genomics of 213 strains and associated genera.</title>
        <authorList>
            <person name="Sun Z."/>
            <person name="Harris H.M."/>
            <person name="McCann A."/>
            <person name="Guo C."/>
            <person name="Argimon S."/>
            <person name="Zhang W."/>
            <person name="Yang X."/>
            <person name="Jeffery I.B."/>
            <person name="Cooney J.C."/>
            <person name="Kagawa T.F."/>
            <person name="Liu W."/>
            <person name="Song Y."/>
            <person name="Salvetti E."/>
            <person name="Wrobel A."/>
            <person name="Rasinkangas P."/>
            <person name="Parkhill J."/>
            <person name="Rea M.C."/>
            <person name="O'Sullivan O."/>
            <person name="Ritari J."/>
            <person name="Douillard F.P."/>
            <person name="Paul Ross R."/>
            <person name="Yang R."/>
            <person name="Briner A.E."/>
            <person name="Felis G.E."/>
            <person name="de Vos W.M."/>
            <person name="Barrangou R."/>
            <person name="Klaenhammer T.R."/>
            <person name="Caufield P.W."/>
            <person name="Cui Y."/>
            <person name="Zhang H."/>
            <person name="O'Toole P.W."/>
        </authorList>
    </citation>
    <scope>NUCLEOTIDE SEQUENCE [LARGE SCALE GENOMIC DNA]</scope>
    <source>
        <strain evidence="7 8">DSM 20253</strain>
    </source>
</reference>
<dbReference type="STRING" id="1423796.FC24_GL001847"/>
<dbReference type="GO" id="GO:0006352">
    <property type="term" value="P:DNA-templated transcription initiation"/>
    <property type="evidence" value="ECO:0007669"/>
    <property type="project" value="InterPro"/>
</dbReference>
<dbReference type="InterPro" id="IPR036388">
    <property type="entry name" value="WH-like_DNA-bd_sf"/>
</dbReference>
<name>A0A0R2CYG0_9LACO</name>
<evidence type="ECO:0000313" key="7">
    <source>
        <dbReference type="EMBL" id="KRM97039.1"/>
    </source>
</evidence>
<dbReference type="PANTHER" id="PTHR43133">
    <property type="entry name" value="RNA POLYMERASE ECF-TYPE SIGMA FACTO"/>
    <property type="match status" value="1"/>
</dbReference>
<comment type="caution">
    <text evidence="7">The sequence shown here is derived from an EMBL/GenBank/DDBJ whole genome shotgun (WGS) entry which is preliminary data.</text>
</comment>
<dbReference type="InterPro" id="IPR013325">
    <property type="entry name" value="RNA_pol_sigma_r2"/>
</dbReference>
<dbReference type="OrthoDB" id="9784984at2"/>
<dbReference type="RefSeq" id="WP_057874284.1">
    <property type="nucleotide sequence ID" value="NZ_AYYI01000051.1"/>
</dbReference>
<dbReference type="NCBIfam" id="TIGR02937">
    <property type="entry name" value="sigma70-ECF"/>
    <property type="match status" value="1"/>
</dbReference>
<dbReference type="SUPFAM" id="SSF88659">
    <property type="entry name" value="Sigma3 and sigma4 domains of RNA polymerase sigma factors"/>
    <property type="match status" value="1"/>
</dbReference>
<keyword evidence="4" id="KW-0804">Transcription</keyword>
<dbReference type="InterPro" id="IPR013249">
    <property type="entry name" value="RNA_pol_sigma70_r4_t2"/>
</dbReference>
<sequence>MQDDETLFKQAALNDDRAAFAQLVKLYRLPAINYITKIIKDDYYAEDVAQDVFAKFYFKRKSIYPVPSFQTYLFKSLKNAAIDWLRNHKKIEELNLANFDFPIKAQAETYLLEDLKKYLTNEEYTLIVLRFFFDLSFKEIAGVMQITAGNARIRYSRLKKKLRRLRK</sequence>
<organism evidence="7 8">
    <name type="scientific">Loigolactobacillus rennini DSM 20253</name>
    <dbReference type="NCBI Taxonomy" id="1423796"/>
    <lineage>
        <taxon>Bacteria</taxon>
        <taxon>Bacillati</taxon>
        <taxon>Bacillota</taxon>
        <taxon>Bacilli</taxon>
        <taxon>Lactobacillales</taxon>
        <taxon>Lactobacillaceae</taxon>
        <taxon>Loigolactobacillus</taxon>
    </lineage>
</organism>
<evidence type="ECO:0000256" key="3">
    <source>
        <dbReference type="ARBA" id="ARBA00023082"/>
    </source>
</evidence>
<dbReference type="Pfam" id="PF04542">
    <property type="entry name" value="Sigma70_r2"/>
    <property type="match status" value="1"/>
</dbReference>
<keyword evidence="8" id="KW-1185">Reference proteome</keyword>
<keyword evidence="3" id="KW-0731">Sigma factor</keyword>
<feature type="domain" description="RNA polymerase sigma factor 70 region 4 type 2" evidence="6">
    <location>
        <begin position="119"/>
        <end position="162"/>
    </location>
</feature>
<evidence type="ECO:0000256" key="4">
    <source>
        <dbReference type="ARBA" id="ARBA00023163"/>
    </source>
</evidence>
<dbReference type="PANTHER" id="PTHR43133:SF51">
    <property type="entry name" value="RNA POLYMERASE SIGMA FACTOR"/>
    <property type="match status" value="1"/>
</dbReference>
<dbReference type="PATRIC" id="fig|1423796.3.peg.1874"/>
<protein>
    <submittedName>
        <fullName evidence="7">Uncharacterized protein</fullName>
    </submittedName>
</protein>
<dbReference type="GO" id="GO:0016987">
    <property type="term" value="F:sigma factor activity"/>
    <property type="evidence" value="ECO:0007669"/>
    <property type="project" value="UniProtKB-KW"/>
</dbReference>
<dbReference type="AlphaFoldDB" id="A0A0R2CYG0"/>
<dbReference type="InterPro" id="IPR039425">
    <property type="entry name" value="RNA_pol_sigma-70-like"/>
</dbReference>
<evidence type="ECO:0000256" key="2">
    <source>
        <dbReference type="ARBA" id="ARBA00023015"/>
    </source>
</evidence>